<dbReference type="InterPro" id="IPR002893">
    <property type="entry name" value="Znf_MYND"/>
</dbReference>
<keyword evidence="4" id="KW-0472">Membrane</keyword>
<sequence>MKLAPRTVAYTATAVTLTAGLCCLIYFDYKRHHDPETRRYLKRQRKLEAKNAQVERDQAKRRMAEIAAGVIDKVAHEEVPTLPAARDEYVKLNLLRGEELSKLGESSYAEAAACMYAIVKLDALPLELVEQVVPPAVYDIVLNCMALERLRREESFYRQYPPTDMAVTLDGQRRFLIAKHAFSQGNPIFTESAHLSVLHPALEGQLCHLCMRSVEKDTKAECPNCDRVIFCSKTCEQKASTYFHGFLCTNNKISPKQEESSFFECPTLYPSMIARFLSSMVAEEMELKAGEAAYQTQEKPFTQYEYLERLPNEPATPSTHTTEERERVTRVLSTKVPGIEQFLREENYLELKGYFQNNSFAVSAPQGLETQMSSSEPCRRPPTDSGTRGLAFYLVASSLHQAKNQHEANCHIVFREGDSRLTVIATRDIAQGDRLNALYVQ</sequence>
<keyword evidence="4" id="KW-0812">Transmembrane</keyword>
<dbReference type="Proteomes" id="UP000242180">
    <property type="component" value="Unassembled WGS sequence"/>
</dbReference>
<proteinExistence type="predicted"/>
<keyword evidence="2" id="KW-0863">Zinc-finger</keyword>
<name>A0A1X2HH73_SYNRA</name>
<dbReference type="Gene3D" id="2.170.270.10">
    <property type="entry name" value="SET domain"/>
    <property type="match status" value="1"/>
</dbReference>
<evidence type="ECO:0000256" key="1">
    <source>
        <dbReference type="ARBA" id="ARBA00022723"/>
    </source>
</evidence>
<dbReference type="SUPFAM" id="SSF82199">
    <property type="entry name" value="SET domain"/>
    <property type="match status" value="1"/>
</dbReference>
<organism evidence="6 7">
    <name type="scientific">Syncephalastrum racemosum</name>
    <name type="common">Filamentous fungus</name>
    <dbReference type="NCBI Taxonomy" id="13706"/>
    <lineage>
        <taxon>Eukaryota</taxon>
        <taxon>Fungi</taxon>
        <taxon>Fungi incertae sedis</taxon>
        <taxon>Mucoromycota</taxon>
        <taxon>Mucoromycotina</taxon>
        <taxon>Mucoromycetes</taxon>
        <taxon>Mucorales</taxon>
        <taxon>Syncephalastraceae</taxon>
        <taxon>Syncephalastrum</taxon>
    </lineage>
</organism>
<evidence type="ECO:0000313" key="6">
    <source>
        <dbReference type="EMBL" id="ORY98463.1"/>
    </source>
</evidence>
<comment type="caution">
    <text evidence="6">The sequence shown here is derived from an EMBL/GenBank/DDBJ whole genome shotgun (WGS) entry which is preliminary data.</text>
</comment>
<dbReference type="OrthoDB" id="2154253at2759"/>
<dbReference type="InterPro" id="IPR050869">
    <property type="entry name" value="H3K4_H4K5_MeTrfase"/>
</dbReference>
<keyword evidence="1" id="KW-0479">Metal-binding</keyword>
<dbReference type="AlphaFoldDB" id="A0A1X2HH73"/>
<evidence type="ECO:0000256" key="2">
    <source>
        <dbReference type="ARBA" id="ARBA00022771"/>
    </source>
</evidence>
<keyword evidence="4" id="KW-1133">Transmembrane helix</keyword>
<keyword evidence="3" id="KW-0862">Zinc</keyword>
<dbReference type="EMBL" id="MCGN01000003">
    <property type="protein sequence ID" value="ORY98463.1"/>
    <property type="molecule type" value="Genomic_DNA"/>
</dbReference>
<dbReference type="GO" id="GO:0006605">
    <property type="term" value="P:protein targeting"/>
    <property type="evidence" value="ECO:0007669"/>
    <property type="project" value="InterPro"/>
</dbReference>
<dbReference type="Pfam" id="PF02064">
    <property type="entry name" value="MAS20"/>
    <property type="match status" value="1"/>
</dbReference>
<accession>A0A1X2HH73</accession>
<keyword evidence="7" id="KW-1185">Reference proteome</keyword>
<evidence type="ECO:0000256" key="3">
    <source>
        <dbReference type="ARBA" id="ARBA00022833"/>
    </source>
</evidence>
<dbReference type="InterPro" id="IPR002056">
    <property type="entry name" value="MAS20"/>
</dbReference>
<dbReference type="PANTHER" id="PTHR12197">
    <property type="entry name" value="HISTONE-LYSINE N-METHYLTRANSFERASE SMYD"/>
    <property type="match status" value="1"/>
</dbReference>
<dbReference type="SUPFAM" id="SSF144232">
    <property type="entry name" value="HIT/MYND zinc finger-like"/>
    <property type="match status" value="1"/>
</dbReference>
<protein>
    <recommendedName>
        <fullName evidence="5">MYND-type domain-containing protein</fullName>
    </recommendedName>
</protein>
<evidence type="ECO:0000313" key="7">
    <source>
        <dbReference type="Proteomes" id="UP000242180"/>
    </source>
</evidence>
<dbReference type="InParanoid" id="A0A1X2HH73"/>
<dbReference type="InterPro" id="IPR046341">
    <property type="entry name" value="SET_dom_sf"/>
</dbReference>
<feature type="domain" description="MYND-type" evidence="5">
    <location>
        <begin position="207"/>
        <end position="248"/>
    </location>
</feature>
<dbReference type="GO" id="GO:0008270">
    <property type="term" value="F:zinc ion binding"/>
    <property type="evidence" value="ECO:0007669"/>
    <property type="project" value="UniProtKB-KW"/>
</dbReference>
<evidence type="ECO:0000256" key="4">
    <source>
        <dbReference type="SAM" id="Phobius"/>
    </source>
</evidence>
<dbReference type="STRING" id="13706.A0A1X2HH73"/>
<dbReference type="Gene3D" id="1.10.220.160">
    <property type="match status" value="1"/>
</dbReference>
<evidence type="ECO:0000259" key="5">
    <source>
        <dbReference type="PROSITE" id="PS01360"/>
    </source>
</evidence>
<dbReference type="Gene3D" id="6.10.140.2220">
    <property type="match status" value="1"/>
</dbReference>
<dbReference type="PROSITE" id="PS01360">
    <property type="entry name" value="ZF_MYND_1"/>
    <property type="match status" value="1"/>
</dbReference>
<dbReference type="GO" id="GO:0005742">
    <property type="term" value="C:mitochondrial outer membrane translocase complex"/>
    <property type="evidence" value="ECO:0007669"/>
    <property type="project" value="InterPro"/>
</dbReference>
<gene>
    <name evidence="6" type="ORF">BCR43DRAFT_487564</name>
</gene>
<dbReference type="OMA" id="HEANCHI"/>
<feature type="transmembrane region" description="Helical" evidence="4">
    <location>
        <begin position="7"/>
        <end position="27"/>
    </location>
</feature>
<dbReference type="GO" id="GO:0006886">
    <property type="term" value="P:intracellular protein transport"/>
    <property type="evidence" value="ECO:0007669"/>
    <property type="project" value="InterPro"/>
</dbReference>
<reference evidence="6 7" key="1">
    <citation type="submission" date="2016-07" db="EMBL/GenBank/DDBJ databases">
        <title>Pervasive Adenine N6-methylation of Active Genes in Fungi.</title>
        <authorList>
            <consortium name="DOE Joint Genome Institute"/>
            <person name="Mondo S.J."/>
            <person name="Dannebaum R.O."/>
            <person name="Kuo R.C."/>
            <person name="Labutti K."/>
            <person name="Haridas S."/>
            <person name="Kuo A."/>
            <person name="Salamov A."/>
            <person name="Ahrendt S.R."/>
            <person name="Lipzen A."/>
            <person name="Sullivan W."/>
            <person name="Andreopoulos W.B."/>
            <person name="Clum A."/>
            <person name="Lindquist E."/>
            <person name="Daum C."/>
            <person name="Ramamoorthy G.K."/>
            <person name="Gryganskyi A."/>
            <person name="Culley D."/>
            <person name="Magnuson J.K."/>
            <person name="James T.Y."/>
            <person name="O'Malley M.A."/>
            <person name="Stajich J.E."/>
            <person name="Spatafora J.W."/>
            <person name="Visel A."/>
            <person name="Grigoriev I.V."/>
        </authorList>
    </citation>
    <scope>NUCLEOTIDE SEQUENCE [LARGE SCALE GENOMIC DNA]</scope>
    <source>
        <strain evidence="6 7">NRRL 2496</strain>
    </source>
</reference>